<gene>
    <name evidence="2" type="ORF">EVAR_21431_1</name>
</gene>
<dbReference type="EMBL" id="BGZK01000340">
    <property type="protein sequence ID" value="GBP37896.1"/>
    <property type="molecule type" value="Genomic_DNA"/>
</dbReference>
<name>A0A4C1VG75_EUMVA</name>
<keyword evidence="3" id="KW-1185">Reference proteome</keyword>
<reference evidence="2 3" key="1">
    <citation type="journal article" date="2019" name="Commun. Biol.">
        <title>The bagworm genome reveals a unique fibroin gene that provides high tensile strength.</title>
        <authorList>
            <person name="Kono N."/>
            <person name="Nakamura H."/>
            <person name="Ohtoshi R."/>
            <person name="Tomita M."/>
            <person name="Numata K."/>
            <person name="Arakawa K."/>
        </authorList>
    </citation>
    <scope>NUCLEOTIDE SEQUENCE [LARGE SCALE GENOMIC DNA]</scope>
</reference>
<feature type="region of interest" description="Disordered" evidence="1">
    <location>
        <begin position="41"/>
        <end position="71"/>
    </location>
</feature>
<feature type="compositionally biased region" description="Basic and acidic residues" evidence="1">
    <location>
        <begin position="41"/>
        <end position="51"/>
    </location>
</feature>
<accession>A0A4C1VG75</accession>
<evidence type="ECO:0000313" key="2">
    <source>
        <dbReference type="EMBL" id="GBP37896.1"/>
    </source>
</evidence>
<protein>
    <submittedName>
        <fullName evidence="2">Uncharacterized protein</fullName>
    </submittedName>
</protein>
<dbReference type="Proteomes" id="UP000299102">
    <property type="component" value="Unassembled WGS sequence"/>
</dbReference>
<sequence>MLRVRVAATARPRSPAAACPTRRCRSSIYFERFQRHYTRHAFAERPARERPLQNPLVHSRRVSHKTPQPPKEAFEIALNAAVRNL</sequence>
<evidence type="ECO:0000313" key="3">
    <source>
        <dbReference type="Proteomes" id="UP000299102"/>
    </source>
</evidence>
<dbReference type="AlphaFoldDB" id="A0A4C1VG75"/>
<proteinExistence type="predicted"/>
<organism evidence="2 3">
    <name type="scientific">Eumeta variegata</name>
    <name type="common">Bagworm moth</name>
    <name type="synonym">Eumeta japonica</name>
    <dbReference type="NCBI Taxonomy" id="151549"/>
    <lineage>
        <taxon>Eukaryota</taxon>
        <taxon>Metazoa</taxon>
        <taxon>Ecdysozoa</taxon>
        <taxon>Arthropoda</taxon>
        <taxon>Hexapoda</taxon>
        <taxon>Insecta</taxon>
        <taxon>Pterygota</taxon>
        <taxon>Neoptera</taxon>
        <taxon>Endopterygota</taxon>
        <taxon>Lepidoptera</taxon>
        <taxon>Glossata</taxon>
        <taxon>Ditrysia</taxon>
        <taxon>Tineoidea</taxon>
        <taxon>Psychidae</taxon>
        <taxon>Oiketicinae</taxon>
        <taxon>Eumeta</taxon>
    </lineage>
</organism>
<comment type="caution">
    <text evidence="2">The sequence shown here is derived from an EMBL/GenBank/DDBJ whole genome shotgun (WGS) entry which is preliminary data.</text>
</comment>
<evidence type="ECO:0000256" key="1">
    <source>
        <dbReference type="SAM" id="MobiDB-lite"/>
    </source>
</evidence>